<dbReference type="EMBL" id="CP139558">
    <property type="protein sequence ID" value="WPU95511.1"/>
    <property type="molecule type" value="Genomic_DNA"/>
</dbReference>
<dbReference type="InterPro" id="IPR006311">
    <property type="entry name" value="TAT_signal"/>
</dbReference>
<accession>A0ABZ0TRX4</accession>
<evidence type="ECO:0000313" key="2">
    <source>
        <dbReference type="EMBL" id="WPU95511.1"/>
    </source>
</evidence>
<name>A0ABZ0TRX4_9SPHI</name>
<feature type="domain" description="Polysaccharide pyruvyl transferase" evidence="1">
    <location>
        <begin position="78"/>
        <end position="349"/>
    </location>
</feature>
<dbReference type="EC" id="2.4.-.-" evidence="2"/>
<dbReference type="GO" id="GO:0016757">
    <property type="term" value="F:glycosyltransferase activity"/>
    <property type="evidence" value="ECO:0007669"/>
    <property type="project" value="UniProtKB-KW"/>
</dbReference>
<dbReference type="NCBIfam" id="TIGR01409">
    <property type="entry name" value="TAT_signal_seq"/>
    <property type="match status" value="1"/>
</dbReference>
<gene>
    <name evidence="2" type="ORF">SNE25_08240</name>
</gene>
<dbReference type="Pfam" id="PF04230">
    <property type="entry name" value="PS_pyruv_trans"/>
    <property type="match status" value="1"/>
</dbReference>
<evidence type="ECO:0000313" key="3">
    <source>
        <dbReference type="Proteomes" id="UP001324380"/>
    </source>
</evidence>
<dbReference type="RefSeq" id="WP_321564621.1">
    <property type="nucleotide sequence ID" value="NZ_CP139558.1"/>
</dbReference>
<dbReference type="PROSITE" id="PS51318">
    <property type="entry name" value="TAT"/>
    <property type="match status" value="1"/>
</dbReference>
<keyword evidence="3" id="KW-1185">Reference proteome</keyword>
<proteinExistence type="predicted"/>
<dbReference type="InterPro" id="IPR019546">
    <property type="entry name" value="TAT_signal_bac_arc"/>
</dbReference>
<dbReference type="InterPro" id="IPR007345">
    <property type="entry name" value="Polysacch_pyruvyl_Trfase"/>
</dbReference>
<organism evidence="2 3">
    <name type="scientific">Mucilaginibacter sabulilitoris</name>
    <dbReference type="NCBI Taxonomy" id="1173583"/>
    <lineage>
        <taxon>Bacteria</taxon>
        <taxon>Pseudomonadati</taxon>
        <taxon>Bacteroidota</taxon>
        <taxon>Sphingobacteriia</taxon>
        <taxon>Sphingobacteriales</taxon>
        <taxon>Sphingobacteriaceae</taxon>
        <taxon>Mucilaginibacter</taxon>
    </lineage>
</organism>
<dbReference type="Proteomes" id="UP001324380">
    <property type="component" value="Chromosome"/>
</dbReference>
<evidence type="ECO:0000259" key="1">
    <source>
        <dbReference type="Pfam" id="PF04230"/>
    </source>
</evidence>
<reference evidence="2 3" key="1">
    <citation type="submission" date="2023-11" db="EMBL/GenBank/DDBJ databases">
        <title>Analysis of the Genomes of Mucilaginibacter gossypii cycad 4 and M. sabulilitoris SNA2: microbes with the potential for plant growth promotion.</title>
        <authorList>
            <person name="Hirsch A.M."/>
            <person name="Humm E."/>
            <person name="Rubbi M."/>
            <person name="Del Vecchio G."/>
            <person name="Ha S.M."/>
            <person name="Pellegrini M."/>
            <person name="Gunsalus R.P."/>
        </authorList>
    </citation>
    <scope>NUCLEOTIDE SEQUENCE [LARGE SCALE GENOMIC DNA]</scope>
    <source>
        <strain evidence="2 3">SNA2</strain>
    </source>
</reference>
<protein>
    <submittedName>
        <fullName evidence="2">Polysaccharide pyruvyl transferase family protein</fullName>
        <ecNumber evidence="2">2.4.-.-</ecNumber>
    </submittedName>
</protein>
<keyword evidence="2" id="KW-0808">Transferase</keyword>
<keyword evidence="2" id="KW-0328">Glycosyltransferase</keyword>
<sequence length="426" mass="47818">MQNRRTFLKQSAVYVAALGLIPALAKAGISGKKTILLRSSWQTFNIGDIGHTPGLLAILEKYLPEVAIRLWPGDVGNGVREILQKRFPNVKIVETDQDIKTAFNECDFLLHGSGPSLVGRAGLSKWLKETGKPYGIYSITFPGIYAAKGVQVKPLPLDVELMNKANFVFFRDSVSLKFAKDNGVTCSIMEFAPDSTFGADIRNDTAAVAFLKANGLEEGKFLCCIPRFRFTQEWLAKGKNRPFVQAQDDYNALMKEHDNLPLRKAIIAVVRQTEMKVLVCPEDETQVAIGKEMIIDRLPDDVKARVVWRNRYWLTDEALSTYTRSAGLFGLEMHSPIICIGNGIPAIVCRFYEQTSKGYMWRDIGLGDWLFDMDIPTEVEKIVPAVLALAKKNEAAKAKAEKARRFIHKWQSETMQVLKKKINTLK</sequence>